<keyword evidence="2" id="KW-0378">Hydrolase</keyword>
<feature type="domain" description="AB hydrolase-1" evidence="1">
    <location>
        <begin position="3"/>
        <end position="213"/>
    </location>
</feature>
<dbReference type="EMBL" id="JAUSQL010000001">
    <property type="protein sequence ID" value="MDP9831672.1"/>
    <property type="molecule type" value="Genomic_DNA"/>
</dbReference>
<keyword evidence="3" id="KW-1185">Reference proteome</keyword>
<evidence type="ECO:0000259" key="1">
    <source>
        <dbReference type="Pfam" id="PF12697"/>
    </source>
</evidence>
<evidence type="ECO:0000313" key="3">
    <source>
        <dbReference type="Proteomes" id="UP001230145"/>
    </source>
</evidence>
<reference evidence="2 3" key="1">
    <citation type="submission" date="2023-07" db="EMBL/GenBank/DDBJ databases">
        <title>Sequencing the genomes of 1000 actinobacteria strains.</title>
        <authorList>
            <person name="Klenk H.-P."/>
        </authorList>
    </citation>
    <scope>NUCLEOTIDE SEQUENCE [LARGE SCALE GENOMIC DNA]</scope>
    <source>
        <strain evidence="2 3">DSM 19515</strain>
    </source>
</reference>
<dbReference type="Gene3D" id="3.40.50.1820">
    <property type="entry name" value="alpha/beta hydrolase"/>
    <property type="match status" value="1"/>
</dbReference>
<dbReference type="EC" id="3.1.1.-" evidence="2"/>
<organism evidence="2 3">
    <name type="scientific">Trueperella abortisuis</name>
    <dbReference type="NCBI Taxonomy" id="445930"/>
    <lineage>
        <taxon>Bacteria</taxon>
        <taxon>Bacillati</taxon>
        <taxon>Actinomycetota</taxon>
        <taxon>Actinomycetes</taxon>
        <taxon>Actinomycetales</taxon>
        <taxon>Actinomycetaceae</taxon>
        <taxon>Trueperella</taxon>
    </lineage>
</organism>
<evidence type="ECO:0000313" key="2">
    <source>
        <dbReference type="EMBL" id="MDP9831672.1"/>
    </source>
</evidence>
<gene>
    <name evidence="2" type="ORF">J2S45_000351</name>
</gene>
<protein>
    <submittedName>
        <fullName evidence="2">Lipase</fullName>
        <ecNumber evidence="2">3.1.1.-</ecNumber>
    </submittedName>
</protein>
<dbReference type="RefSeq" id="WP_307634346.1">
    <property type="nucleotide sequence ID" value="NZ_JAUSQL010000001.1"/>
</dbReference>
<proteinExistence type="predicted"/>
<dbReference type="InterPro" id="IPR000073">
    <property type="entry name" value="AB_hydrolase_1"/>
</dbReference>
<dbReference type="InterPro" id="IPR029058">
    <property type="entry name" value="AB_hydrolase_fold"/>
</dbReference>
<name>A0ABT9PG40_9ACTO</name>
<dbReference type="Pfam" id="PF12697">
    <property type="entry name" value="Abhydrolase_6"/>
    <property type="match status" value="1"/>
</dbReference>
<comment type="caution">
    <text evidence="2">The sequence shown here is derived from an EMBL/GenBank/DDBJ whole genome shotgun (WGS) entry which is preliminary data.</text>
</comment>
<dbReference type="SUPFAM" id="SSF53474">
    <property type="entry name" value="alpha/beta-Hydrolases"/>
    <property type="match status" value="1"/>
</dbReference>
<accession>A0ABT9PG40</accession>
<dbReference type="GO" id="GO:0016787">
    <property type="term" value="F:hydrolase activity"/>
    <property type="evidence" value="ECO:0007669"/>
    <property type="project" value="UniProtKB-KW"/>
</dbReference>
<sequence length="219" mass="23327">MWVILPGLALAPRDYADLADRLPGRVVVVDQWAAPLTAENLPHVLGLSDVRDGSERLDLIGHSLGGLAALSWALDGADSLTLLDPTTLGDASSHLRVPHFAAPLGAAVRKVAMVAMTGTDPLSGAERRARYGTPAGLEVITSQLAQLSQLQDRVALKLERPLPPTLHICALPRAGASSYRSAQRAFARQIGSELIEVRGWNHLFPITHPAEVAGLILSR</sequence>
<dbReference type="Proteomes" id="UP001230145">
    <property type="component" value="Unassembled WGS sequence"/>
</dbReference>